<name>E4YH94_OIKDI</name>
<accession>E4YH94</accession>
<feature type="non-terminal residue" evidence="1">
    <location>
        <position position="1"/>
    </location>
</feature>
<evidence type="ECO:0000313" key="1">
    <source>
        <dbReference type="EMBL" id="CBY34868.1"/>
    </source>
</evidence>
<dbReference type="Proteomes" id="UP000011014">
    <property type="component" value="Unassembled WGS sequence"/>
</dbReference>
<proteinExistence type="predicted"/>
<sequence length="16" mass="1832">PPDESEDEEIEAEVED</sequence>
<gene>
    <name evidence="1" type="ORF">GSOID_T00024906001</name>
</gene>
<dbReference type="EMBL" id="FN654554">
    <property type="protein sequence ID" value="CBY34868.1"/>
    <property type="molecule type" value="Genomic_DNA"/>
</dbReference>
<protein>
    <submittedName>
        <fullName evidence="1">Uncharacterized protein</fullName>
    </submittedName>
</protein>
<reference evidence="1" key="1">
    <citation type="journal article" date="2010" name="Science">
        <title>Plasticity of animal genome architecture unmasked by rapid evolution of a pelagic tunicate.</title>
        <authorList>
            <person name="Denoeud F."/>
            <person name="Henriet S."/>
            <person name="Mungpakdee S."/>
            <person name="Aury J.M."/>
            <person name="Da Silva C."/>
            <person name="Brinkmann H."/>
            <person name="Mikhaleva J."/>
            <person name="Olsen L.C."/>
            <person name="Jubin C."/>
            <person name="Canestro C."/>
            <person name="Bouquet J.M."/>
            <person name="Danks G."/>
            <person name="Poulain J."/>
            <person name="Campsteijn C."/>
            <person name="Adamski M."/>
            <person name="Cross I."/>
            <person name="Yadetie F."/>
            <person name="Muffato M."/>
            <person name="Louis A."/>
            <person name="Butcher S."/>
            <person name="Tsagkogeorga G."/>
            <person name="Konrad A."/>
            <person name="Singh S."/>
            <person name="Jensen M.F."/>
            <person name="Cong E.H."/>
            <person name="Eikeseth-Otteraa H."/>
            <person name="Noel B."/>
            <person name="Anthouard V."/>
            <person name="Porcel B.M."/>
            <person name="Kachouri-Lafond R."/>
            <person name="Nishino A."/>
            <person name="Ugolini M."/>
            <person name="Chourrout P."/>
            <person name="Nishida H."/>
            <person name="Aasland R."/>
            <person name="Huzurbazar S."/>
            <person name="Westhof E."/>
            <person name="Delsuc F."/>
            <person name="Lehrach H."/>
            <person name="Reinhardt R."/>
            <person name="Weissenbach J."/>
            <person name="Roy S.W."/>
            <person name="Artiguenave F."/>
            <person name="Postlethwait J.H."/>
            <person name="Manak J.R."/>
            <person name="Thompson E.M."/>
            <person name="Jaillon O."/>
            <person name="Du Pasquier L."/>
            <person name="Boudinot P."/>
            <person name="Liberles D.A."/>
            <person name="Volff J.N."/>
            <person name="Philippe H."/>
            <person name="Lenhard B."/>
            <person name="Roest Crollius H."/>
            <person name="Wincker P."/>
            <person name="Chourrout D."/>
        </authorList>
    </citation>
    <scope>NUCLEOTIDE SEQUENCE [LARGE SCALE GENOMIC DNA]</scope>
</reference>
<dbReference type="AlphaFoldDB" id="E4YH94"/>
<organism evidence="1">
    <name type="scientific">Oikopleura dioica</name>
    <name type="common">Tunicate</name>
    <dbReference type="NCBI Taxonomy" id="34765"/>
    <lineage>
        <taxon>Eukaryota</taxon>
        <taxon>Metazoa</taxon>
        <taxon>Chordata</taxon>
        <taxon>Tunicata</taxon>
        <taxon>Appendicularia</taxon>
        <taxon>Copelata</taxon>
        <taxon>Oikopleuridae</taxon>
        <taxon>Oikopleura</taxon>
    </lineage>
</organism>